<dbReference type="AlphaFoldDB" id="E9HTN2"/>
<name>E9HTN2_DAPPU</name>
<gene>
    <name evidence="2" type="ORF">DAPPUDRAFT_117742</name>
</gene>
<dbReference type="InParanoid" id="E9HTN2"/>
<protein>
    <submittedName>
        <fullName evidence="2">Uncharacterized protein</fullName>
    </submittedName>
</protein>
<dbReference type="KEGG" id="dpx:DAPPUDRAFT_117742"/>
<dbReference type="HOGENOM" id="CLU_980940_0_0_1"/>
<dbReference type="Proteomes" id="UP000000305">
    <property type="component" value="Unassembled WGS sequence"/>
</dbReference>
<dbReference type="PANTHER" id="PTHR46954:SF1">
    <property type="entry name" value="C2H2-TYPE DOMAIN-CONTAINING PROTEIN"/>
    <property type="match status" value="1"/>
</dbReference>
<evidence type="ECO:0000256" key="1">
    <source>
        <dbReference type="SAM" id="MobiDB-lite"/>
    </source>
</evidence>
<sequence>MSQPNIYQQLFQAYCKAYPDKKKETCQKELNKEWESIKLSSENIPLLIKPKAEEYLKKLNAIAAKKRGGLMQFFANSSTSHLKTKTAVESPQELEFQPDSDQFREPVSTDSETEESISSKSTSSVKTPAQEATKNDVDLLNGDLIKDTGSAGRPRLEETQPLLLSEIARIARHGSAAYEKRQDEIYRSILTLDDLTEQLTKDGFHVKRSSVYLRLQPKRSSSHQGKRHINTVPVRLIRAQNDFHKSHPDQRLCQATIRAMDELASLLGPSEVCYISQDDKVRYL</sequence>
<dbReference type="eggNOG" id="ENOG502QWEQ">
    <property type="taxonomic scope" value="Eukaryota"/>
</dbReference>
<organism evidence="2 3">
    <name type="scientific">Daphnia pulex</name>
    <name type="common">Water flea</name>
    <dbReference type="NCBI Taxonomy" id="6669"/>
    <lineage>
        <taxon>Eukaryota</taxon>
        <taxon>Metazoa</taxon>
        <taxon>Ecdysozoa</taxon>
        <taxon>Arthropoda</taxon>
        <taxon>Crustacea</taxon>
        <taxon>Branchiopoda</taxon>
        <taxon>Diplostraca</taxon>
        <taxon>Cladocera</taxon>
        <taxon>Anomopoda</taxon>
        <taxon>Daphniidae</taxon>
        <taxon>Daphnia</taxon>
    </lineage>
</organism>
<reference evidence="2 3" key="1">
    <citation type="journal article" date="2011" name="Science">
        <title>The ecoresponsive genome of Daphnia pulex.</title>
        <authorList>
            <person name="Colbourne J.K."/>
            <person name="Pfrender M.E."/>
            <person name="Gilbert D."/>
            <person name="Thomas W.K."/>
            <person name="Tucker A."/>
            <person name="Oakley T.H."/>
            <person name="Tokishita S."/>
            <person name="Aerts A."/>
            <person name="Arnold G.J."/>
            <person name="Basu M.K."/>
            <person name="Bauer D.J."/>
            <person name="Caceres C.E."/>
            <person name="Carmel L."/>
            <person name="Casola C."/>
            <person name="Choi J.H."/>
            <person name="Detter J.C."/>
            <person name="Dong Q."/>
            <person name="Dusheyko S."/>
            <person name="Eads B.D."/>
            <person name="Frohlich T."/>
            <person name="Geiler-Samerotte K.A."/>
            <person name="Gerlach D."/>
            <person name="Hatcher P."/>
            <person name="Jogdeo S."/>
            <person name="Krijgsveld J."/>
            <person name="Kriventseva E.V."/>
            <person name="Kultz D."/>
            <person name="Laforsch C."/>
            <person name="Lindquist E."/>
            <person name="Lopez J."/>
            <person name="Manak J.R."/>
            <person name="Muller J."/>
            <person name="Pangilinan J."/>
            <person name="Patwardhan R.P."/>
            <person name="Pitluck S."/>
            <person name="Pritham E.J."/>
            <person name="Rechtsteiner A."/>
            <person name="Rho M."/>
            <person name="Rogozin I.B."/>
            <person name="Sakarya O."/>
            <person name="Salamov A."/>
            <person name="Schaack S."/>
            <person name="Shapiro H."/>
            <person name="Shiga Y."/>
            <person name="Skalitzky C."/>
            <person name="Smith Z."/>
            <person name="Souvorov A."/>
            <person name="Sung W."/>
            <person name="Tang Z."/>
            <person name="Tsuchiya D."/>
            <person name="Tu H."/>
            <person name="Vos H."/>
            <person name="Wang M."/>
            <person name="Wolf Y.I."/>
            <person name="Yamagata H."/>
            <person name="Yamada T."/>
            <person name="Ye Y."/>
            <person name="Shaw J.R."/>
            <person name="Andrews J."/>
            <person name="Crease T.J."/>
            <person name="Tang H."/>
            <person name="Lucas S.M."/>
            <person name="Robertson H.M."/>
            <person name="Bork P."/>
            <person name="Koonin E.V."/>
            <person name="Zdobnov E.M."/>
            <person name="Grigoriev I.V."/>
            <person name="Lynch M."/>
            <person name="Boore J.L."/>
        </authorList>
    </citation>
    <scope>NUCLEOTIDE SEQUENCE [LARGE SCALE GENOMIC DNA]</scope>
</reference>
<proteinExistence type="predicted"/>
<feature type="region of interest" description="Disordered" evidence="1">
    <location>
        <begin position="84"/>
        <end position="140"/>
    </location>
</feature>
<dbReference type="EMBL" id="GL732779">
    <property type="protein sequence ID" value="EFX64903.1"/>
    <property type="molecule type" value="Genomic_DNA"/>
</dbReference>
<evidence type="ECO:0000313" key="3">
    <source>
        <dbReference type="Proteomes" id="UP000000305"/>
    </source>
</evidence>
<evidence type="ECO:0000313" key="2">
    <source>
        <dbReference type="EMBL" id="EFX64903.1"/>
    </source>
</evidence>
<dbReference type="OrthoDB" id="2433005at2759"/>
<dbReference type="PhylomeDB" id="E9HTN2"/>
<keyword evidence="3" id="KW-1185">Reference proteome</keyword>
<accession>E9HTN2</accession>
<dbReference type="PANTHER" id="PTHR46954">
    <property type="entry name" value="C2H2-TYPE DOMAIN-CONTAINING PROTEIN"/>
    <property type="match status" value="1"/>
</dbReference>